<dbReference type="AlphaFoldDB" id="A0A840ADJ2"/>
<evidence type="ECO:0000313" key="3">
    <source>
        <dbReference type="Proteomes" id="UP000553193"/>
    </source>
</evidence>
<dbReference type="InterPro" id="IPR018391">
    <property type="entry name" value="PQQ_b-propeller_rpt"/>
</dbReference>
<reference evidence="2 3" key="1">
    <citation type="submission" date="2020-08" db="EMBL/GenBank/DDBJ databases">
        <title>Genomic Encyclopedia of Type Strains, Phase IV (KMG-IV): sequencing the most valuable type-strain genomes for metagenomic binning, comparative biology and taxonomic classification.</title>
        <authorList>
            <person name="Goeker M."/>
        </authorList>
    </citation>
    <scope>NUCLEOTIDE SEQUENCE [LARGE SCALE GENOMIC DNA]</scope>
    <source>
        <strain evidence="2 3">DSM 19979</strain>
    </source>
</reference>
<dbReference type="PANTHER" id="PTHR34512:SF30">
    <property type="entry name" value="OUTER MEMBRANE PROTEIN ASSEMBLY FACTOR BAMB"/>
    <property type="match status" value="1"/>
</dbReference>
<dbReference type="InterPro" id="IPR015943">
    <property type="entry name" value="WD40/YVTN_repeat-like_dom_sf"/>
</dbReference>
<protein>
    <submittedName>
        <fullName evidence="2">Outer membrane protein assembly factor BamB</fullName>
    </submittedName>
</protein>
<dbReference type="Proteomes" id="UP000553193">
    <property type="component" value="Unassembled WGS sequence"/>
</dbReference>
<dbReference type="InterPro" id="IPR011047">
    <property type="entry name" value="Quinoprotein_ADH-like_sf"/>
</dbReference>
<sequence length="461" mass="48060">MDTPVNARPQGCRLWGRRAALLGAAALVAGCDTITDATDRLLGTRKEPLPGSRAPVLSAQRTLGVDASAQARPFTLPAPVVNTAWTTPGGNAGHAPGHLALARPLGEVWRSSIGTGTGYRQRMTAPPLVEGETVYAMDAMGRVSALDIARGSRRWQRDTRPEDSRGGALGGAMALHEGSLYVVTGMAEVMALDPATGEIRWRAPMPSAARGGIAVAGGRILVPNIENNVVAFSTQDGSRAWSFRGTPVQALMLGQPSPAVDGDIAVMGLASGEIVALRVADGRTVWTESLGMARSGAPSLSDISAITAMPVIDRGRVHVTSVGGTSASLDLRSGRRVWERDVGGPVTVAAAGDWVWLLSREAELICMGREDGRIRWITALPSFGDPDRRRDPILYGPPVLGGGRLLLTSSTGQAIEVDADAGEIIARSRLPSGCTLQPALALEGAYLLVDSGSVVALRGVG</sequence>
<dbReference type="SUPFAM" id="SSF50998">
    <property type="entry name" value="Quinoprotein alcohol dehydrogenase-like"/>
    <property type="match status" value="1"/>
</dbReference>
<proteinExistence type="predicted"/>
<evidence type="ECO:0000313" key="2">
    <source>
        <dbReference type="EMBL" id="MBB3899679.1"/>
    </source>
</evidence>
<keyword evidence="3" id="KW-1185">Reference proteome</keyword>
<gene>
    <name evidence="2" type="ORF">GGQ83_003139</name>
</gene>
<dbReference type="PANTHER" id="PTHR34512">
    <property type="entry name" value="CELL SURFACE PROTEIN"/>
    <property type="match status" value="1"/>
</dbReference>
<comment type="caution">
    <text evidence="2">The sequence shown here is derived from an EMBL/GenBank/DDBJ whole genome shotgun (WGS) entry which is preliminary data.</text>
</comment>
<dbReference type="InterPro" id="IPR002372">
    <property type="entry name" value="PQQ_rpt_dom"/>
</dbReference>
<dbReference type="Pfam" id="PF13360">
    <property type="entry name" value="PQQ_2"/>
    <property type="match status" value="1"/>
</dbReference>
<dbReference type="SMART" id="SM00564">
    <property type="entry name" value="PQQ"/>
    <property type="match status" value="6"/>
</dbReference>
<dbReference type="Gene3D" id="2.130.10.10">
    <property type="entry name" value="YVTN repeat-like/Quinoprotein amine dehydrogenase"/>
    <property type="match status" value="1"/>
</dbReference>
<evidence type="ECO:0000259" key="1">
    <source>
        <dbReference type="Pfam" id="PF13360"/>
    </source>
</evidence>
<organism evidence="2 3">
    <name type="scientific">Roseococcus suduntuyensis</name>
    <dbReference type="NCBI Taxonomy" id="455361"/>
    <lineage>
        <taxon>Bacteria</taxon>
        <taxon>Pseudomonadati</taxon>
        <taxon>Pseudomonadota</taxon>
        <taxon>Alphaproteobacteria</taxon>
        <taxon>Acetobacterales</taxon>
        <taxon>Roseomonadaceae</taxon>
        <taxon>Roseococcus</taxon>
    </lineage>
</organism>
<feature type="domain" description="Pyrrolo-quinoline quinone repeat" evidence="1">
    <location>
        <begin position="140"/>
        <end position="378"/>
    </location>
</feature>
<accession>A0A840ADJ2</accession>
<dbReference type="RefSeq" id="WP_184385679.1">
    <property type="nucleotide sequence ID" value="NZ_JACIDJ010000006.1"/>
</dbReference>
<dbReference type="EMBL" id="JACIDJ010000006">
    <property type="protein sequence ID" value="MBB3899679.1"/>
    <property type="molecule type" value="Genomic_DNA"/>
</dbReference>
<name>A0A840ADJ2_9PROT</name>